<dbReference type="PANTHER" id="PTHR48021">
    <property type="match status" value="1"/>
</dbReference>
<feature type="transmembrane region" description="Helical" evidence="5">
    <location>
        <begin position="62"/>
        <end position="83"/>
    </location>
</feature>
<accession>A0A8S4RV56</accession>
<gene>
    <name evidence="7" type="primary">jg6643</name>
    <name evidence="7" type="ORF">PAEG_LOCUS17255</name>
</gene>
<feature type="transmembrane region" description="Helical" evidence="5">
    <location>
        <begin position="89"/>
        <end position="107"/>
    </location>
</feature>
<reference evidence="7" key="1">
    <citation type="submission" date="2022-03" db="EMBL/GenBank/DDBJ databases">
        <authorList>
            <person name="Lindestad O."/>
        </authorList>
    </citation>
    <scope>NUCLEOTIDE SEQUENCE</scope>
</reference>
<protein>
    <submittedName>
        <fullName evidence="7">Jg6643 protein</fullName>
    </submittedName>
</protein>
<feature type="transmembrane region" description="Helical" evidence="5">
    <location>
        <begin position="17"/>
        <end position="41"/>
    </location>
</feature>
<keyword evidence="2 5" id="KW-0812">Transmembrane</keyword>
<dbReference type="Pfam" id="PF00083">
    <property type="entry name" value="Sugar_tr"/>
    <property type="match status" value="2"/>
</dbReference>
<organism evidence="7 8">
    <name type="scientific">Pararge aegeria aegeria</name>
    <dbReference type="NCBI Taxonomy" id="348720"/>
    <lineage>
        <taxon>Eukaryota</taxon>
        <taxon>Metazoa</taxon>
        <taxon>Ecdysozoa</taxon>
        <taxon>Arthropoda</taxon>
        <taxon>Hexapoda</taxon>
        <taxon>Insecta</taxon>
        <taxon>Pterygota</taxon>
        <taxon>Neoptera</taxon>
        <taxon>Endopterygota</taxon>
        <taxon>Lepidoptera</taxon>
        <taxon>Glossata</taxon>
        <taxon>Ditrysia</taxon>
        <taxon>Papilionoidea</taxon>
        <taxon>Nymphalidae</taxon>
        <taxon>Satyrinae</taxon>
        <taxon>Satyrini</taxon>
        <taxon>Parargina</taxon>
        <taxon>Pararge</taxon>
    </lineage>
</organism>
<sequence length="307" mass="34165">MDDQNNKSVYWVYFFRQLFSCGGIILNFFIFGLYMGAHTVIIPQLRKEANSTDVVSPEMASWLSSISAYSAIPWAVILPMIAFRFGRKIPMIFITLNVIIGNIVFYFSTSIDQLILSQASLGMFVSSIMTITVMVVSEYTAPKYRGKVACSVYAISIIKKITSSEKMAYEGMLILDAVTVVENNNVALLLLTGFSVSISCGPIILATACSAELSPLRYRSYFVSCLALLANIVFATTLKISPLIFKHFDIHGAFLFYAVSANVFICLLYKYLPETKDKTIQEVHELITGVIQNVSVKKELLPLNTPQ</sequence>
<proteinExistence type="predicted"/>
<evidence type="ECO:0000256" key="3">
    <source>
        <dbReference type="ARBA" id="ARBA00022989"/>
    </source>
</evidence>
<evidence type="ECO:0000313" key="7">
    <source>
        <dbReference type="EMBL" id="CAH2240687.1"/>
    </source>
</evidence>
<dbReference type="PROSITE" id="PS50850">
    <property type="entry name" value="MFS"/>
    <property type="match status" value="1"/>
</dbReference>
<dbReference type="InterPro" id="IPR050549">
    <property type="entry name" value="MFS_Trehalose_Transporter"/>
</dbReference>
<dbReference type="InterPro" id="IPR036259">
    <property type="entry name" value="MFS_trans_sf"/>
</dbReference>
<evidence type="ECO:0000256" key="4">
    <source>
        <dbReference type="ARBA" id="ARBA00023136"/>
    </source>
</evidence>
<feature type="transmembrane region" description="Helical" evidence="5">
    <location>
        <begin position="221"/>
        <end position="244"/>
    </location>
</feature>
<dbReference type="OrthoDB" id="5290825at2759"/>
<dbReference type="PANTHER" id="PTHR48021:SF1">
    <property type="entry name" value="GH07001P-RELATED"/>
    <property type="match status" value="1"/>
</dbReference>
<dbReference type="AlphaFoldDB" id="A0A8S4RV56"/>
<dbReference type="InterPro" id="IPR020846">
    <property type="entry name" value="MFS_dom"/>
</dbReference>
<keyword evidence="3 5" id="KW-1133">Transmembrane helix</keyword>
<dbReference type="GO" id="GO:0016020">
    <property type="term" value="C:membrane"/>
    <property type="evidence" value="ECO:0007669"/>
    <property type="project" value="UniProtKB-SubCell"/>
</dbReference>
<name>A0A8S4RV56_9NEOP</name>
<evidence type="ECO:0000256" key="5">
    <source>
        <dbReference type="SAM" id="Phobius"/>
    </source>
</evidence>
<comment type="caution">
    <text evidence="7">The sequence shown here is derived from an EMBL/GenBank/DDBJ whole genome shotgun (WGS) entry which is preliminary data.</text>
</comment>
<feature type="transmembrane region" description="Helical" evidence="5">
    <location>
        <begin position="186"/>
        <end position="209"/>
    </location>
</feature>
<feature type="transmembrane region" description="Helical" evidence="5">
    <location>
        <begin position="114"/>
        <end position="136"/>
    </location>
</feature>
<dbReference type="Gene3D" id="1.20.1250.20">
    <property type="entry name" value="MFS general substrate transporter like domains"/>
    <property type="match status" value="2"/>
</dbReference>
<feature type="transmembrane region" description="Helical" evidence="5">
    <location>
        <begin position="250"/>
        <end position="272"/>
    </location>
</feature>
<evidence type="ECO:0000259" key="6">
    <source>
        <dbReference type="PROSITE" id="PS50850"/>
    </source>
</evidence>
<evidence type="ECO:0000256" key="1">
    <source>
        <dbReference type="ARBA" id="ARBA00004141"/>
    </source>
</evidence>
<evidence type="ECO:0000313" key="8">
    <source>
        <dbReference type="Proteomes" id="UP000838756"/>
    </source>
</evidence>
<comment type="subcellular location">
    <subcellularLocation>
        <location evidence="1">Membrane</location>
        <topology evidence="1">Multi-pass membrane protein</topology>
    </subcellularLocation>
</comment>
<evidence type="ECO:0000256" key="2">
    <source>
        <dbReference type="ARBA" id="ARBA00022692"/>
    </source>
</evidence>
<dbReference type="SUPFAM" id="SSF103473">
    <property type="entry name" value="MFS general substrate transporter"/>
    <property type="match status" value="2"/>
</dbReference>
<feature type="domain" description="Major facilitator superfamily (MFS) profile" evidence="6">
    <location>
        <begin position="20"/>
        <end position="307"/>
    </location>
</feature>
<dbReference type="Proteomes" id="UP000838756">
    <property type="component" value="Unassembled WGS sequence"/>
</dbReference>
<dbReference type="EMBL" id="CAKXAJ010025543">
    <property type="protein sequence ID" value="CAH2240687.1"/>
    <property type="molecule type" value="Genomic_DNA"/>
</dbReference>
<dbReference type="InterPro" id="IPR005828">
    <property type="entry name" value="MFS_sugar_transport-like"/>
</dbReference>
<dbReference type="GO" id="GO:0022857">
    <property type="term" value="F:transmembrane transporter activity"/>
    <property type="evidence" value="ECO:0007669"/>
    <property type="project" value="InterPro"/>
</dbReference>
<keyword evidence="4 5" id="KW-0472">Membrane</keyword>
<keyword evidence="8" id="KW-1185">Reference proteome</keyword>